<keyword evidence="9" id="KW-1185">Reference proteome</keyword>
<feature type="compositionally biased region" description="Basic and acidic residues" evidence="5">
    <location>
        <begin position="171"/>
        <end position="184"/>
    </location>
</feature>
<evidence type="ECO:0000259" key="6">
    <source>
        <dbReference type="PROSITE" id="PS50006"/>
    </source>
</evidence>
<feature type="compositionally biased region" description="Basic and acidic residues" evidence="5">
    <location>
        <begin position="58"/>
        <end position="68"/>
    </location>
</feature>
<dbReference type="SUPFAM" id="SSF49879">
    <property type="entry name" value="SMAD/FHA domain"/>
    <property type="match status" value="1"/>
</dbReference>
<dbReference type="SMART" id="SM00220">
    <property type="entry name" value="S_TKc"/>
    <property type="match status" value="1"/>
</dbReference>
<name>A0ABR3X855_9PEZI</name>
<protein>
    <submittedName>
        <fullName evidence="8">Serine/threonine protein kinase</fullName>
        <ecNumber evidence="8">2.7.11.1</ecNumber>
    </submittedName>
</protein>
<keyword evidence="2 4" id="KW-0547">Nucleotide-binding</keyword>
<evidence type="ECO:0000256" key="1">
    <source>
        <dbReference type="ARBA" id="ARBA00005575"/>
    </source>
</evidence>
<dbReference type="SUPFAM" id="SSF56112">
    <property type="entry name" value="Protein kinase-like (PK-like)"/>
    <property type="match status" value="1"/>
</dbReference>
<keyword evidence="8" id="KW-0723">Serine/threonine-protein kinase</keyword>
<dbReference type="Gene3D" id="2.60.200.20">
    <property type="match status" value="1"/>
</dbReference>
<dbReference type="GO" id="GO:0004674">
    <property type="term" value="F:protein serine/threonine kinase activity"/>
    <property type="evidence" value="ECO:0007669"/>
    <property type="project" value="UniProtKB-KW"/>
</dbReference>
<evidence type="ECO:0000256" key="2">
    <source>
        <dbReference type="ARBA" id="ARBA00022741"/>
    </source>
</evidence>
<dbReference type="PROSITE" id="PS50006">
    <property type="entry name" value="FHA_DOMAIN"/>
    <property type="match status" value="1"/>
</dbReference>
<sequence length="685" mass="76193">MAPRPEQSQLKRAAGSPAEHEPDSSKKPRRSERLSQQLSVKTPVDTKQQLPSPVTHISPEESSSRFKEGTATPPEGRSSQVLTKSQETYSQVQGFSSPPQDTQAFSQQIIDPNEPYSKEVKDEAKEGVWGYLFPLNTKYGGKCLVMKKRAACPRSDILGEAAQKKKVGKKSPKEQEESFEHTKLTDPPSGGYLIGRHPECDIVVDDPSVSNRHCLLFTEHKTHDTVAIVEDLSSNGTFVNEAIIGRNQRRELKEGDEIAVLDKARFIFKYPRARQSNAFLQQYTLLEQLGKGHFAEVFLCVEKATGKRFAVKIFTKTPGVEDRSKTDGLQQEIAVLMGVSHPNVLCLKDTFNEKHAVFLVLELAAEGELFNFIVMKQKLSEDETRKLFIQLFQGIKYLHDRNIVHRDIKPENILMVDRELRVKLADFGLAKIIGEESFTTTLCGTPSYVAPEILADTRHRKYTKAVDIWSLGVVMYICLCGFPPFSDELYSKDFPYTLSQQIKSGRFDYPSPYWDSVGDPALDLIDSMLVVDPEKRFTVDQCLDHPWMTAKSPGVNDSTDGLVGGVGGLDIHRRGVARERTLLSSINSVRVKEVPGVNGKEPVTVYKKNSRPSVAEPRPFDGRNPEEFAAMGGKGDETLFGNDATSHYTKDDLVEGPGPATPPTKNGNNVKPKAAKGKVVKGSKQ</sequence>
<dbReference type="InterPro" id="IPR017441">
    <property type="entry name" value="Protein_kinase_ATP_BS"/>
</dbReference>
<dbReference type="InterPro" id="IPR000253">
    <property type="entry name" value="FHA_dom"/>
</dbReference>
<gene>
    <name evidence="8" type="primary">DUN1</name>
    <name evidence="8" type="ORF">Daus18300_004501</name>
</gene>
<dbReference type="SMART" id="SM00240">
    <property type="entry name" value="FHA"/>
    <property type="match status" value="1"/>
</dbReference>
<dbReference type="Pfam" id="PF00069">
    <property type="entry name" value="Pkinase"/>
    <property type="match status" value="1"/>
</dbReference>
<feature type="compositionally biased region" description="Polar residues" evidence="5">
    <location>
        <begin position="1"/>
        <end position="10"/>
    </location>
</feature>
<organism evidence="8 9">
    <name type="scientific">Diaporthe australafricana</name>
    <dbReference type="NCBI Taxonomy" id="127596"/>
    <lineage>
        <taxon>Eukaryota</taxon>
        <taxon>Fungi</taxon>
        <taxon>Dikarya</taxon>
        <taxon>Ascomycota</taxon>
        <taxon>Pezizomycotina</taxon>
        <taxon>Sordariomycetes</taxon>
        <taxon>Sordariomycetidae</taxon>
        <taxon>Diaporthales</taxon>
        <taxon>Diaporthaceae</taxon>
        <taxon>Diaporthe</taxon>
    </lineage>
</organism>
<dbReference type="PANTHER" id="PTHR24347">
    <property type="entry name" value="SERINE/THREONINE-PROTEIN KINASE"/>
    <property type="match status" value="1"/>
</dbReference>
<comment type="similarity">
    <text evidence="1">Belongs to the protein kinase superfamily. CAMK Ser/Thr protein kinase family. CHEK2 subfamily.</text>
</comment>
<feature type="compositionally biased region" description="Polar residues" evidence="5">
    <location>
        <begin position="34"/>
        <end position="52"/>
    </location>
</feature>
<feature type="domain" description="FHA" evidence="6">
    <location>
        <begin position="192"/>
        <end position="244"/>
    </location>
</feature>
<accession>A0ABR3X855</accession>
<evidence type="ECO:0000259" key="7">
    <source>
        <dbReference type="PROSITE" id="PS50011"/>
    </source>
</evidence>
<dbReference type="InterPro" id="IPR008984">
    <property type="entry name" value="SMAD_FHA_dom_sf"/>
</dbReference>
<dbReference type="EMBL" id="JAWRVE010000030">
    <property type="protein sequence ID" value="KAL1872131.1"/>
    <property type="molecule type" value="Genomic_DNA"/>
</dbReference>
<evidence type="ECO:0000256" key="4">
    <source>
        <dbReference type="PROSITE-ProRule" id="PRU10141"/>
    </source>
</evidence>
<feature type="region of interest" description="Disordered" evidence="5">
    <location>
        <begin position="162"/>
        <end position="190"/>
    </location>
</feature>
<dbReference type="PROSITE" id="PS00107">
    <property type="entry name" value="PROTEIN_KINASE_ATP"/>
    <property type="match status" value="1"/>
</dbReference>
<feature type="domain" description="Protein kinase" evidence="7">
    <location>
        <begin position="283"/>
        <end position="548"/>
    </location>
</feature>
<comment type="caution">
    <text evidence="8">The sequence shown here is derived from an EMBL/GenBank/DDBJ whole genome shotgun (WGS) entry which is preliminary data.</text>
</comment>
<feature type="compositionally biased region" description="Basic residues" evidence="5">
    <location>
        <begin position="673"/>
        <end position="685"/>
    </location>
</feature>
<keyword evidence="8" id="KW-0418">Kinase</keyword>
<dbReference type="CDD" id="cd05117">
    <property type="entry name" value="STKc_CAMK"/>
    <property type="match status" value="1"/>
</dbReference>
<feature type="region of interest" description="Disordered" evidence="5">
    <location>
        <begin position="1"/>
        <end position="104"/>
    </location>
</feature>
<dbReference type="Proteomes" id="UP001583177">
    <property type="component" value="Unassembled WGS sequence"/>
</dbReference>
<evidence type="ECO:0000313" key="8">
    <source>
        <dbReference type="EMBL" id="KAL1872131.1"/>
    </source>
</evidence>
<proteinExistence type="inferred from homology"/>
<dbReference type="InterPro" id="IPR008271">
    <property type="entry name" value="Ser/Thr_kinase_AS"/>
</dbReference>
<dbReference type="EC" id="2.7.11.1" evidence="8"/>
<dbReference type="InterPro" id="IPR011009">
    <property type="entry name" value="Kinase-like_dom_sf"/>
</dbReference>
<feature type="binding site" evidence="4">
    <location>
        <position position="312"/>
    </location>
    <ligand>
        <name>ATP</name>
        <dbReference type="ChEBI" id="CHEBI:30616"/>
    </ligand>
</feature>
<reference evidence="8 9" key="1">
    <citation type="journal article" date="2024" name="IMA Fungus">
        <title>IMA Genome - F19 : A genome assembly and annotation guide to empower mycologists, including annotated draft genome sequences of Ceratocystis pirilliformis, Diaporthe australafricana, Fusarium ophioides, Paecilomyces lecythidis, and Sporothrix stenoceras.</title>
        <authorList>
            <person name="Aylward J."/>
            <person name="Wilson A.M."/>
            <person name="Visagie C.M."/>
            <person name="Spraker J."/>
            <person name="Barnes I."/>
            <person name="Buitendag C."/>
            <person name="Ceriani C."/>
            <person name="Del Mar Angel L."/>
            <person name="du Plessis D."/>
            <person name="Fuchs T."/>
            <person name="Gasser K."/>
            <person name="Kramer D."/>
            <person name="Li W."/>
            <person name="Munsamy K."/>
            <person name="Piso A."/>
            <person name="Price J.L."/>
            <person name="Sonnekus B."/>
            <person name="Thomas C."/>
            <person name="van der Nest A."/>
            <person name="van Dijk A."/>
            <person name="van Heerden A."/>
            <person name="van Vuuren N."/>
            <person name="Yilmaz N."/>
            <person name="Duong T.A."/>
            <person name="van der Merwe N.A."/>
            <person name="Wingfield M.J."/>
            <person name="Wingfield B.D."/>
        </authorList>
    </citation>
    <scope>NUCLEOTIDE SEQUENCE [LARGE SCALE GENOMIC DNA]</scope>
    <source>
        <strain evidence="8 9">CMW 18300</strain>
    </source>
</reference>
<dbReference type="PROSITE" id="PS50011">
    <property type="entry name" value="PROTEIN_KINASE_DOM"/>
    <property type="match status" value="1"/>
</dbReference>
<dbReference type="Gene3D" id="1.10.510.10">
    <property type="entry name" value="Transferase(Phosphotransferase) domain 1"/>
    <property type="match status" value="1"/>
</dbReference>
<keyword evidence="3 4" id="KW-0067">ATP-binding</keyword>
<keyword evidence="8" id="KW-0808">Transferase</keyword>
<evidence type="ECO:0000256" key="5">
    <source>
        <dbReference type="SAM" id="MobiDB-lite"/>
    </source>
</evidence>
<evidence type="ECO:0000313" key="9">
    <source>
        <dbReference type="Proteomes" id="UP001583177"/>
    </source>
</evidence>
<evidence type="ECO:0000256" key="3">
    <source>
        <dbReference type="ARBA" id="ARBA00022840"/>
    </source>
</evidence>
<feature type="region of interest" description="Disordered" evidence="5">
    <location>
        <begin position="632"/>
        <end position="685"/>
    </location>
</feature>
<feature type="compositionally biased region" description="Polar residues" evidence="5">
    <location>
        <begin position="77"/>
        <end position="104"/>
    </location>
</feature>
<dbReference type="PROSITE" id="PS00108">
    <property type="entry name" value="PROTEIN_KINASE_ST"/>
    <property type="match status" value="1"/>
</dbReference>
<dbReference type="Pfam" id="PF00498">
    <property type="entry name" value="FHA"/>
    <property type="match status" value="1"/>
</dbReference>
<dbReference type="InterPro" id="IPR000719">
    <property type="entry name" value="Prot_kinase_dom"/>
</dbReference>